<name>A0A6A6I919_9PLEO</name>
<dbReference type="RefSeq" id="XP_033681870.1">
    <property type="nucleotide sequence ID" value="XM_033833632.1"/>
</dbReference>
<protein>
    <recommendedName>
        <fullName evidence="4">DUF4360 domain-containing protein</fullName>
    </recommendedName>
</protein>
<sequence length="204" mass="21624">MKYALPALSLLATTALATPIPDAVAAAPPAFKINKVVYGGSGCPQGTIDVDYTNSAILPIYFSKDFTASVGPNIVADQSRKNCQLNIDILYSPGYSFSVYSADYMGWGDLDDGVKGVVKAQYYFSGQTQTASSTMVLNGPFTGKYTKHDDVPISVWSPCGGEGMLNVNSEVALTPMGGSGSGTLAAVKESGRFTNVLYIKWRQC</sequence>
<dbReference type="GeneID" id="54586962"/>
<proteinExistence type="predicted"/>
<evidence type="ECO:0000313" key="3">
    <source>
        <dbReference type="Proteomes" id="UP000800094"/>
    </source>
</evidence>
<dbReference type="AlphaFoldDB" id="A0A6A6I919"/>
<keyword evidence="1" id="KW-0732">Signal</keyword>
<dbReference type="OrthoDB" id="152248at2759"/>
<gene>
    <name evidence="2" type="ORF">BU26DRAFT_567210</name>
</gene>
<dbReference type="Proteomes" id="UP000800094">
    <property type="component" value="Unassembled WGS sequence"/>
</dbReference>
<dbReference type="InterPro" id="IPR025649">
    <property type="entry name" value="DUF4360"/>
</dbReference>
<dbReference type="PANTHER" id="PTHR38847">
    <property type="match status" value="1"/>
</dbReference>
<accession>A0A6A6I919</accession>
<dbReference type="PANTHER" id="PTHR38847:SF1">
    <property type="entry name" value="PSEUDOURIDINE SYNTHASE RSUA_RLUA-LIKE DOMAIN-CONTAINING PROTEIN"/>
    <property type="match status" value="1"/>
</dbReference>
<evidence type="ECO:0008006" key="4">
    <source>
        <dbReference type="Google" id="ProtNLM"/>
    </source>
</evidence>
<reference evidence="2" key="1">
    <citation type="journal article" date="2020" name="Stud. Mycol.">
        <title>101 Dothideomycetes genomes: a test case for predicting lifestyles and emergence of pathogens.</title>
        <authorList>
            <person name="Haridas S."/>
            <person name="Albert R."/>
            <person name="Binder M."/>
            <person name="Bloem J."/>
            <person name="Labutti K."/>
            <person name="Salamov A."/>
            <person name="Andreopoulos B."/>
            <person name="Baker S."/>
            <person name="Barry K."/>
            <person name="Bills G."/>
            <person name="Bluhm B."/>
            <person name="Cannon C."/>
            <person name="Castanera R."/>
            <person name="Culley D."/>
            <person name="Daum C."/>
            <person name="Ezra D."/>
            <person name="Gonzalez J."/>
            <person name="Henrissat B."/>
            <person name="Kuo A."/>
            <person name="Liang C."/>
            <person name="Lipzen A."/>
            <person name="Lutzoni F."/>
            <person name="Magnuson J."/>
            <person name="Mondo S."/>
            <person name="Nolan M."/>
            <person name="Ohm R."/>
            <person name="Pangilinan J."/>
            <person name="Park H.-J."/>
            <person name="Ramirez L."/>
            <person name="Alfaro M."/>
            <person name="Sun H."/>
            <person name="Tritt A."/>
            <person name="Yoshinaga Y."/>
            <person name="Zwiers L.-H."/>
            <person name="Turgeon B."/>
            <person name="Goodwin S."/>
            <person name="Spatafora J."/>
            <person name="Crous P."/>
            <person name="Grigoriev I."/>
        </authorList>
    </citation>
    <scope>NUCLEOTIDE SEQUENCE</scope>
    <source>
        <strain evidence="2">CBS 122368</strain>
    </source>
</reference>
<dbReference type="EMBL" id="ML987198">
    <property type="protein sequence ID" value="KAF2246866.1"/>
    <property type="molecule type" value="Genomic_DNA"/>
</dbReference>
<evidence type="ECO:0000313" key="2">
    <source>
        <dbReference type="EMBL" id="KAF2246866.1"/>
    </source>
</evidence>
<organism evidence="2 3">
    <name type="scientific">Trematosphaeria pertusa</name>
    <dbReference type="NCBI Taxonomy" id="390896"/>
    <lineage>
        <taxon>Eukaryota</taxon>
        <taxon>Fungi</taxon>
        <taxon>Dikarya</taxon>
        <taxon>Ascomycota</taxon>
        <taxon>Pezizomycotina</taxon>
        <taxon>Dothideomycetes</taxon>
        <taxon>Pleosporomycetidae</taxon>
        <taxon>Pleosporales</taxon>
        <taxon>Massarineae</taxon>
        <taxon>Trematosphaeriaceae</taxon>
        <taxon>Trematosphaeria</taxon>
    </lineage>
</organism>
<evidence type="ECO:0000256" key="1">
    <source>
        <dbReference type="SAM" id="SignalP"/>
    </source>
</evidence>
<keyword evidence="3" id="KW-1185">Reference proteome</keyword>
<dbReference type="Pfam" id="PF14273">
    <property type="entry name" value="DUF4360"/>
    <property type="match status" value="1"/>
</dbReference>
<feature type="signal peptide" evidence="1">
    <location>
        <begin position="1"/>
        <end position="17"/>
    </location>
</feature>
<feature type="chain" id="PRO_5025534118" description="DUF4360 domain-containing protein" evidence="1">
    <location>
        <begin position="18"/>
        <end position="204"/>
    </location>
</feature>